<sequence length="534" mass="59725">MVRRFLGRGQSLDRFLPGRRVMTSSPSFSSSSASLRSSSSLSSQCSTSGRGSMAEEQEAVVAPLPPVRKRVLSRSHGSRSAPVRQLPPKNVGRDAGPPSEMDLKKERFAKLLLGEDMSGTGKGVSSALALSNSITNLAASVFGEQRRLEPMSADRRARWKKEIDWLLSVTDHIVEFVPLEQVSEDGTSMEVMGTQLRRDILMNIPALQKLDAMLLGYLDSFKEEQEFWYVCKDANEKEKGDAPRDGEKWWIPTVRVPPEGLSDQSRKWLQHQKDLVGQVLKAAMAINADVLGEMEIPEEYIEDLPKNGRESLGDSIYRTITDDYFDPNGLLDSIDLSTEHKIVDLKDRIEASVVIWQRKLCNKLSWGPGVSLEKREQFGERAETVLLILKHKFPGSAQSSLDISKIQYNKDVGFAILESYSRALESLAFTVLSRIEDVLYADTVARDPRRSKSRRRPSIEDDSPKSLVADDVEATSARSNDSFCWQELEDRTLDSSGGKLKKIPRIGTRKFMHVDKVEMSVCSVGGGLRSFSHR</sequence>
<evidence type="ECO:0000313" key="5">
    <source>
        <dbReference type="EMBL" id="BAK07434.1"/>
    </source>
</evidence>
<dbReference type="PROSITE" id="PS51334">
    <property type="entry name" value="PRONE"/>
    <property type="match status" value="1"/>
</dbReference>
<feature type="compositionally biased region" description="Basic residues" evidence="3">
    <location>
        <begin position="67"/>
        <end position="77"/>
    </location>
</feature>
<feature type="domain" description="PRONE" evidence="4">
    <location>
        <begin position="91"/>
        <end position="452"/>
    </location>
</feature>
<organism evidence="5">
    <name type="scientific">Hordeum vulgare subsp. vulgare</name>
    <name type="common">Domesticated barley</name>
    <dbReference type="NCBI Taxonomy" id="112509"/>
    <lineage>
        <taxon>Eukaryota</taxon>
        <taxon>Viridiplantae</taxon>
        <taxon>Streptophyta</taxon>
        <taxon>Embryophyta</taxon>
        <taxon>Tracheophyta</taxon>
        <taxon>Spermatophyta</taxon>
        <taxon>Magnoliopsida</taxon>
        <taxon>Liliopsida</taxon>
        <taxon>Poales</taxon>
        <taxon>Poaceae</taxon>
        <taxon>BOP clade</taxon>
        <taxon>Pooideae</taxon>
        <taxon>Triticodae</taxon>
        <taxon>Triticeae</taxon>
        <taxon>Hordeinae</taxon>
        <taxon>Hordeum</taxon>
    </lineage>
</organism>
<keyword evidence="1 2" id="KW-0344">Guanine-nucleotide releasing factor</keyword>
<name>F2EJB2_HORVV</name>
<evidence type="ECO:0000259" key="4">
    <source>
        <dbReference type="PROSITE" id="PS51334"/>
    </source>
</evidence>
<accession>F2EJB2</accession>
<dbReference type="FunFam" id="1.20.58.1310:FF:000001">
    <property type="entry name" value="Rop guanine nucleotide exchange factor 9"/>
    <property type="match status" value="1"/>
</dbReference>
<evidence type="ECO:0000256" key="2">
    <source>
        <dbReference type="PROSITE-ProRule" id="PRU00663"/>
    </source>
</evidence>
<evidence type="ECO:0000256" key="3">
    <source>
        <dbReference type="SAM" id="MobiDB-lite"/>
    </source>
</evidence>
<protein>
    <submittedName>
        <fullName evidence="5">Predicted protein</fullName>
    </submittedName>
</protein>
<dbReference type="EMBL" id="AK376239">
    <property type="protein sequence ID" value="BAK07434.1"/>
    <property type="molecule type" value="mRNA"/>
</dbReference>
<dbReference type="GO" id="GO:0005085">
    <property type="term" value="F:guanyl-nucleotide exchange factor activity"/>
    <property type="evidence" value="ECO:0007669"/>
    <property type="project" value="UniProtKB-UniRule"/>
</dbReference>
<dbReference type="Pfam" id="PF03759">
    <property type="entry name" value="PRONE"/>
    <property type="match status" value="1"/>
</dbReference>
<feature type="compositionally biased region" description="Low complexity" evidence="3">
    <location>
        <begin position="24"/>
        <end position="52"/>
    </location>
</feature>
<feature type="region of interest" description="Disordered" evidence="3">
    <location>
        <begin position="17"/>
        <end position="102"/>
    </location>
</feature>
<dbReference type="AlphaFoldDB" id="F2EJB2"/>
<dbReference type="InterPro" id="IPR038937">
    <property type="entry name" value="RopGEF"/>
</dbReference>
<evidence type="ECO:0000256" key="1">
    <source>
        <dbReference type="ARBA" id="ARBA00022658"/>
    </source>
</evidence>
<dbReference type="Gene3D" id="1.20.58.2010">
    <property type="entry name" value="PRONE domain, subdomain 1"/>
    <property type="match status" value="1"/>
</dbReference>
<dbReference type="FunFam" id="1.20.58.2010:FF:000003">
    <property type="entry name" value="Rop guanine nucleotide exchange factor 14"/>
    <property type="match status" value="1"/>
</dbReference>
<dbReference type="Gene3D" id="1.20.58.1310">
    <property type="entry name" value="PRONE domain, subdomain 2"/>
    <property type="match status" value="1"/>
</dbReference>
<dbReference type="PANTHER" id="PTHR33101:SF10">
    <property type="entry name" value="ROP GUANINE NUCLEOTIDE EXCHANGE FACTOR 12"/>
    <property type="match status" value="1"/>
</dbReference>
<feature type="region of interest" description="Disordered" evidence="3">
    <location>
        <begin position="446"/>
        <end position="466"/>
    </location>
</feature>
<dbReference type="PANTHER" id="PTHR33101">
    <property type="entry name" value="ROP GUANINE NUCLEOTIDE EXCHANGE FACTOR 1"/>
    <property type="match status" value="1"/>
</dbReference>
<dbReference type="InterPro" id="IPR005512">
    <property type="entry name" value="PRONE_dom"/>
</dbReference>
<reference evidence="5" key="1">
    <citation type="journal article" date="2011" name="Plant Physiol.">
        <title>Comprehensive sequence analysis of 24,783 barley full-length cDNAs derived from 12 clone libraries.</title>
        <authorList>
            <person name="Matsumoto T."/>
            <person name="Tanaka T."/>
            <person name="Sakai H."/>
            <person name="Amano N."/>
            <person name="Kanamori H."/>
            <person name="Kurita K."/>
            <person name="Kikuta A."/>
            <person name="Kamiya K."/>
            <person name="Yamamoto M."/>
            <person name="Ikawa H."/>
            <person name="Fujii N."/>
            <person name="Hori K."/>
            <person name="Itoh T."/>
            <person name="Sato K."/>
        </authorList>
    </citation>
    <scope>NUCLEOTIDE SEQUENCE</scope>
    <source>
        <tissue evidence="5">Flower</tissue>
    </source>
</reference>
<proteinExistence type="evidence at transcript level"/>